<accession>A0A1I7V672</accession>
<evidence type="ECO:0000313" key="1">
    <source>
        <dbReference type="Proteomes" id="UP000095285"/>
    </source>
</evidence>
<reference evidence="1" key="1">
    <citation type="submission" date="2012-04" db="EMBL/GenBank/DDBJ databases">
        <title>The Genome Sequence of Loa loa.</title>
        <authorList>
            <consortium name="The Broad Institute Genome Sequencing Platform"/>
            <consortium name="Broad Institute Genome Sequencing Center for Infectious Disease"/>
            <person name="Nutman T.B."/>
            <person name="Fink D.L."/>
            <person name="Russ C."/>
            <person name="Young S."/>
            <person name="Zeng Q."/>
            <person name="Gargeya S."/>
            <person name="Alvarado L."/>
            <person name="Berlin A."/>
            <person name="Chapman S.B."/>
            <person name="Chen Z."/>
            <person name="Freedman E."/>
            <person name="Gellesch M."/>
            <person name="Goldberg J."/>
            <person name="Griggs A."/>
            <person name="Gujja S."/>
            <person name="Heilman E.R."/>
            <person name="Heiman D."/>
            <person name="Howarth C."/>
            <person name="Mehta T."/>
            <person name="Neiman D."/>
            <person name="Pearson M."/>
            <person name="Roberts A."/>
            <person name="Saif S."/>
            <person name="Shea T."/>
            <person name="Shenoy N."/>
            <person name="Sisk P."/>
            <person name="Stolte C."/>
            <person name="Sykes S."/>
            <person name="White J."/>
            <person name="Yandava C."/>
            <person name="Haas B."/>
            <person name="Henn M.R."/>
            <person name="Nusbaum C."/>
            <person name="Birren B."/>
        </authorList>
    </citation>
    <scope>NUCLEOTIDE SEQUENCE [LARGE SCALE GENOMIC DNA]</scope>
</reference>
<name>A0A1I7V672_LOALO</name>
<sequence>MEFLPQSQQALELLKKIFQRVFHVLFLEAPMLLCCNPGEVFCQVVNYAHIITIWMGDVNADINYTPTPDGIAFFCETPSVLYSVLNSNGHHLDRTNYPLCFGPKNKELKSQRCILLQLISSMNDCAYDLLGNDFFFENEVPPCLFRYTTKENCPFTVRSFAGTRFGCHRSRPDHKAMRRIQHAAAFLAVANDNTYSTASVYYNQPYANNNFASIISPSVPLTSSSSSTAAAAAAATATASVVQRNCDAMSAMTTSSNAITNAVTSNESNRLLLNPLLTSSNPLPESITCNAGHVANQFYSLSPVVEIGSDFSSWNCYPTASDIKVDHAKVDAPKCDERSNYHFIYPYNSSASVTDSYNSYPLETAPSSTGRSFLHCVNPIEPISETPSFLSFPASLSNLNYTPSGNPENQIHNLELNNLHIAELQYNLSRMSFADGAASTSSTFATNQPKMN</sequence>
<reference evidence="2" key="2">
    <citation type="submission" date="2016-11" db="UniProtKB">
        <authorList>
            <consortium name="WormBaseParasite"/>
        </authorList>
    </citation>
    <scope>IDENTIFICATION</scope>
</reference>
<evidence type="ECO:0000313" key="2">
    <source>
        <dbReference type="WBParaSite" id="EN70_10317"/>
    </source>
</evidence>
<dbReference type="WBParaSite" id="EN70_10317">
    <property type="protein sequence ID" value="EN70_10317"/>
    <property type="gene ID" value="EN70_10317"/>
</dbReference>
<proteinExistence type="predicted"/>
<dbReference type="STRING" id="7209.A0A1I7V672"/>
<keyword evidence="1" id="KW-1185">Reference proteome</keyword>
<dbReference type="Proteomes" id="UP000095285">
    <property type="component" value="Unassembled WGS sequence"/>
</dbReference>
<dbReference type="AlphaFoldDB" id="A0A1I7V672"/>
<protein>
    <submittedName>
        <fullName evidence="2">Endo/exonuclease/phosphatase domain-containing protein</fullName>
    </submittedName>
</protein>
<organism evidence="1 2">
    <name type="scientific">Loa loa</name>
    <name type="common">Eye worm</name>
    <name type="synonym">Filaria loa</name>
    <dbReference type="NCBI Taxonomy" id="7209"/>
    <lineage>
        <taxon>Eukaryota</taxon>
        <taxon>Metazoa</taxon>
        <taxon>Ecdysozoa</taxon>
        <taxon>Nematoda</taxon>
        <taxon>Chromadorea</taxon>
        <taxon>Rhabditida</taxon>
        <taxon>Spirurina</taxon>
        <taxon>Spiruromorpha</taxon>
        <taxon>Filarioidea</taxon>
        <taxon>Onchocercidae</taxon>
        <taxon>Loa</taxon>
    </lineage>
</organism>